<evidence type="ECO:0000313" key="3">
    <source>
        <dbReference type="Proteomes" id="UP000444318"/>
    </source>
</evidence>
<organism evidence="2 3">
    <name type="scientific">Rugamonas rivuli</name>
    <dbReference type="NCBI Taxonomy" id="2743358"/>
    <lineage>
        <taxon>Bacteria</taxon>
        <taxon>Pseudomonadati</taxon>
        <taxon>Pseudomonadota</taxon>
        <taxon>Betaproteobacteria</taxon>
        <taxon>Burkholderiales</taxon>
        <taxon>Oxalobacteraceae</taxon>
        <taxon>Telluria group</taxon>
        <taxon>Rugamonas</taxon>
    </lineage>
</organism>
<feature type="signal peptide" evidence="1">
    <location>
        <begin position="1"/>
        <end position="25"/>
    </location>
</feature>
<dbReference type="InterPro" id="IPR037107">
    <property type="entry name" value="Put_OMP_sf"/>
</dbReference>
<dbReference type="Pfam" id="PF09982">
    <property type="entry name" value="LpxR"/>
    <property type="match status" value="1"/>
</dbReference>
<comment type="caution">
    <text evidence="2">The sequence shown here is derived from an EMBL/GenBank/DDBJ whole genome shotgun (WGS) entry which is preliminary data.</text>
</comment>
<accession>A0A843SKY8</accession>
<name>A0A843SKY8_9BURK</name>
<dbReference type="Proteomes" id="UP000444318">
    <property type="component" value="Unassembled WGS sequence"/>
</dbReference>
<reference evidence="2 3" key="1">
    <citation type="submission" date="2019-10" db="EMBL/GenBank/DDBJ databases">
        <title>Two novel species isolated from a subtropical stream in China.</title>
        <authorList>
            <person name="Lu H."/>
        </authorList>
    </citation>
    <scope>NUCLEOTIDE SEQUENCE [LARGE SCALE GENOMIC DNA]</scope>
    <source>
        <strain evidence="2 3">FT103W</strain>
    </source>
</reference>
<evidence type="ECO:0000256" key="1">
    <source>
        <dbReference type="SAM" id="SignalP"/>
    </source>
</evidence>
<sequence length="362" mass="39935">MWCLKLLGTIAAVLVLQASMCPALAQSIDTASRFSLLVENDMWGQPVSSDRSYTMGVSLGWMTKAEGPSSNLWVNSLEKLNGVLGGVARPVGRDDPVAWLLAESAFTPQNITTKEPIPNDRPFASLLYGGPSYWVPGPDGQIRETQLYFGVLGLGLGRVVQTKIHERCCPDRLPQGWDNQIGNGGAPTFLYHVKNIVPVGQGWSDHAKFNVSGGYEFGYLTRLMAGASFVYGLEPADMRNVYLMTFANPTSNLKSLSANERPQAGKGFALWLDVELSAIAYNQLLQGAWAGDNRVRIPHHEVAPVVAKVNAGAELTFLFRTLGIWNQSGSRLYWTQSWRSRDLRHNNETKHFWGGFIYTTPI</sequence>
<feature type="chain" id="PRO_5032395569" evidence="1">
    <location>
        <begin position="26"/>
        <end position="362"/>
    </location>
</feature>
<keyword evidence="3" id="KW-1185">Reference proteome</keyword>
<proteinExistence type="predicted"/>
<dbReference type="InterPro" id="IPR018707">
    <property type="entry name" value="LpxR"/>
</dbReference>
<evidence type="ECO:0000313" key="2">
    <source>
        <dbReference type="EMBL" id="MQA22843.1"/>
    </source>
</evidence>
<dbReference type="Gene3D" id="2.40.128.140">
    <property type="entry name" value="Outer membrane protein"/>
    <property type="match status" value="1"/>
</dbReference>
<dbReference type="AlphaFoldDB" id="A0A843SKY8"/>
<gene>
    <name evidence="2" type="ORF">GEV01_25315</name>
</gene>
<dbReference type="EMBL" id="WHUF01000007">
    <property type="protein sequence ID" value="MQA22843.1"/>
    <property type="molecule type" value="Genomic_DNA"/>
</dbReference>
<protein>
    <submittedName>
        <fullName evidence="2">DUF2219 family protein</fullName>
    </submittedName>
</protein>
<keyword evidence="1" id="KW-0732">Signal</keyword>